<organism>
    <name type="scientific">Branchiostoma floridae</name>
    <name type="common">Florida lancelet</name>
    <name type="synonym">Amphioxus</name>
    <dbReference type="NCBI Taxonomy" id="7739"/>
    <lineage>
        <taxon>Eukaryota</taxon>
        <taxon>Metazoa</taxon>
        <taxon>Chordata</taxon>
        <taxon>Cephalochordata</taxon>
        <taxon>Leptocardii</taxon>
        <taxon>Amphioxiformes</taxon>
        <taxon>Branchiostomatidae</taxon>
        <taxon>Branchiostoma</taxon>
    </lineage>
</organism>
<dbReference type="AlphaFoldDB" id="C3YL73"/>
<dbReference type="SMART" id="SM00225">
    <property type="entry name" value="BTB"/>
    <property type="match status" value="1"/>
</dbReference>
<keyword evidence="8" id="KW-0804">Transcription</keyword>
<dbReference type="PANTHER" id="PTHR46105">
    <property type="entry name" value="AGAP004733-PA"/>
    <property type="match status" value="1"/>
</dbReference>
<dbReference type="PANTHER" id="PTHR46105:SF5">
    <property type="entry name" value="ZINC FINGER AND BTB DOMAIN-CONTAINING PROTEIN 44 ISOFORM X1"/>
    <property type="match status" value="1"/>
</dbReference>
<dbReference type="InterPro" id="IPR050457">
    <property type="entry name" value="ZnFinger_BTB_dom_contain"/>
</dbReference>
<dbReference type="EMBL" id="GG666526">
    <property type="protein sequence ID" value="EEN58943.1"/>
    <property type="molecule type" value="Genomic_DNA"/>
</dbReference>
<keyword evidence="9" id="KW-0539">Nucleus</keyword>
<evidence type="ECO:0000313" key="11">
    <source>
        <dbReference type="EMBL" id="EEN58943.1"/>
    </source>
</evidence>
<evidence type="ECO:0000256" key="4">
    <source>
        <dbReference type="ARBA" id="ARBA00022771"/>
    </source>
</evidence>
<keyword evidence="6" id="KW-0805">Transcription regulation</keyword>
<dbReference type="Pfam" id="PF00651">
    <property type="entry name" value="BTB"/>
    <property type="match status" value="1"/>
</dbReference>
<dbReference type="GO" id="GO:0003677">
    <property type="term" value="F:DNA binding"/>
    <property type="evidence" value="ECO:0007669"/>
    <property type="project" value="UniProtKB-KW"/>
</dbReference>
<evidence type="ECO:0000259" key="10">
    <source>
        <dbReference type="PROSITE" id="PS50097"/>
    </source>
</evidence>
<dbReference type="CDD" id="cd18186">
    <property type="entry name" value="BTB_POZ_ZBTB_KLHL-like"/>
    <property type="match status" value="1"/>
</dbReference>
<gene>
    <name evidence="11" type="ORF">BRAFLDRAFT_288301</name>
</gene>
<sequence>MMAGSSSSRGSLVHQPPGYFRDVFSILMQQRLEEQFCDAQVIVNGQQFQAHKAILAANSNFFNQYFTINKDSSRVELHDISVESFVSIIEFMYSGRLLLQESNVTDVLQTASLLQMHNIVTVCCNFVKEKLQANR</sequence>
<keyword evidence="5" id="KW-0862">Zinc</keyword>
<evidence type="ECO:0000256" key="9">
    <source>
        <dbReference type="ARBA" id="ARBA00023242"/>
    </source>
</evidence>
<dbReference type="InParanoid" id="C3YL73"/>
<keyword evidence="3" id="KW-0677">Repeat</keyword>
<protein>
    <recommendedName>
        <fullName evidence="10">BTB domain-containing protein</fullName>
    </recommendedName>
</protein>
<evidence type="ECO:0000256" key="7">
    <source>
        <dbReference type="ARBA" id="ARBA00023125"/>
    </source>
</evidence>
<evidence type="ECO:0000256" key="3">
    <source>
        <dbReference type="ARBA" id="ARBA00022737"/>
    </source>
</evidence>
<evidence type="ECO:0000256" key="1">
    <source>
        <dbReference type="ARBA" id="ARBA00004123"/>
    </source>
</evidence>
<name>C3YL73_BRAFL</name>
<keyword evidence="2" id="KW-0479">Metal-binding</keyword>
<dbReference type="GO" id="GO:0005634">
    <property type="term" value="C:nucleus"/>
    <property type="evidence" value="ECO:0007669"/>
    <property type="project" value="UniProtKB-SubCell"/>
</dbReference>
<keyword evidence="7" id="KW-0238">DNA-binding</keyword>
<dbReference type="SUPFAM" id="SSF54695">
    <property type="entry name" value="POZ domain"/>
    <property type="match status" value="1"/>
</dbReference>
<feature type="domain" description="BTB" evidence="10">
    <location>
        <begin position="37"/>
        <end position="101"/>
    </location>
</feature>
<comment type="subcellular location">
    <subcellularLocation>
        <location evidence="1">Nucleus</location>
    </subcellularLocation>
</comment>
<evidence type="ECO:0000256" key="8">
    <source>
        <dbReference type="ARBA" id="ARBA00023163"/>
    </source>
</evidence>
<accession>C3YL73</accession>
<evidence type="ECO:0000256" key="6">
    <source>
        <dbReference type="ARBA" id="ARBA00023015"/>
    </source>
</evidence>
<reference evidence="11" key="1">
    <citation type="journal article" date="2008" name="Nature">
        <title>The amphioxus genome and the evolution of the chordate karyotype.</title>
        <authorList>
            <consortium name="US DOE Joint Genome Institute (JGI-PGF)"/>
            <person name="Putnam N.H."/>
            <person name="Butts T."/>
            <person name="Ferrier D.E.K."/>
            <person name="Furlong R.F."/>
            <person name="Hellsten U."/>
            <person name="Kawashima T."/>
            <person name="Robinson-Rechavi M."/>
            <person name="Shoguchi E."/>
            <person name="Terry A."/>
            <person name="Yu J.-K."/>
            <person name="Benito-Gutierrez E.L."/>
            <person name="Dubchak I."/>
            <person name="Garcia-Fernandez J."/>
            <person name="Gibson-Brown J.J."/>
            <person name="Grigoriev I.V."/>
            <person name="Horton A.C."/>
            <person name="de Jong P.J."/>
            <person name="Jurka J."/>
            <person name="Kapitonov V.V."/>
            <person name="Kohara Y."/>
            <person name="Kuroki Y."/>
            <person name="Lindquist E."/>
            <person name="Lucas S."/>
            <person name="Osoegawa K."/>
            <person name="Pennacchio L.A."/>
            <person name="Salamov A.A."/>
            <person name="Satou Y."/>
            <person name="Sauka-Spengler T."/>
            <person name="Schmutz J."/>
            <person name="Shin-I T."/>
            <person name="Toyoda A."/>
            <person name="Bronner-Fraser M."/>
            <person name="Fujiyama A."/>
            <person name="Holland L.Z."/>
            <person name="Holland P.W.H."/>
            <person name="Satoh N."/>
            <person name="Rokhsar D.S."/>
        </authorList>
    </citation>
    <scope>NUCLEOTIDE SEQUENCE [LARGE SCALE GENOMIC DNA]</scope>
    <source>
        <strain evidence="11">S238N-H82</strain>
        <tissue evidence="11">Testes</tissue>
    </source>
</reference>
<evidence type="ECO:0000256" key="5">
    <source>
        <dbReference type="ARBA" id="ARBA00022833"/>
    </source>
</evidence>
<dbReference type="eggNOG" id="KOG1721">
    <property type="taxonomic scope" value="Eukaryota"/>
</dbReference>
<dbReference type="GO" id="GO:0008270">
    <property type="term" value="F:zinc ion binding"/>
    <property type="evidence" value="ECO:0007669"/>
    <property type="project" value="UniProtKB-KW"/>
</dbReference>
<keyword evidence="4" id="KW-0863">Zinc-finger</keyword>
<dbReference type="PROSITE" id="PS50097">
    <property type="entry name" value="BTB"/>
    <property type="match status" value="1"/>
</dbReference>
<dbReference type="Gene3D" id="3.30.710.10">
    <property type="entry name" value="Potassium Channel Kv1.1, Chain A"/>
    <property type="match status" value="1"/>
</dbReference>
<dbReference type="InterPro" id="IPR011333">
    <property type="entry name" value="SKP1/BTB/POZ_sf"/>
</dbReference>
<evidence type="ECO:0000256" key="2">
    <source>
        <dbReference type="ARBA" id="ARBA00022723"/>
    </source>
</evidence>
<proteinExistence type="predicted"/>
<dbReference type="InterPro" id="IPR000210">
    <property type="entry name" value="BTB/POZ_dom"/>
</dbReference>
<feature type="non-terminal residue" evidence="11">
    <location>
        <position position="135"/>
    </location>
</feature>